<evidence type="ECO:0000256" key="9">
    <source>
        <dbReference type="ARBA" id="ARBA00022840"/>
    </source>
</evidence>
<dbReference type="InterPro" id="IPR011009">
    <property type="entry name" value="Kinase-like_dom_sf"/>
</dbReference>
<dbReference type="GO" id="GO:0007169">
    <property type="term" value="P:cell surface receptor protein tyrosine kinase signaling pathway"/>
    <property type="evidence" value="ECO:0007669"/>
    <property type="project" value="InterPro"/>
</dbReference>
<dbReference type="OrthoDB" id="546826at2759"/>
<dbReference type="PANTHER" id="PTHR24416">
    <property type="entry name" value="TYROSINE-PROTEIN KINASE RECEPTOR"/>
    <property type="match status" value="1"/>
</dbReference>
<dbReference type="Gene3D" id="1.10.510.10">
    <property type="entry name" value="Transferase(Phosphotransferase) domain 1"/>
    <property type="match status" value="1"/>
</dbReference>
<keyword evidence="8" id="KW-0418">Kinase</keyword>
<evidence type="ECO:0000256" key="14">
    <source>
        <dbReference type="SAM" id="MobiDB-lite"/>
    </source>
</evidence>
<dbReference type="SUPFAM" id="SSF56112">
    <property type="entry name" value="Protein kinase-like (PK-like)"/>
    <property type="match status" value="1"/>
</dbReference>
<dbReference type="EC" id="2.7.10.1" evidence="2"/>
<feature type="domain" description="Protein kinase" evidence="15">
    <location>
        <begin position="1"/>
        <end position="137"/>
    </location>
</feature>
<comment type="subcellular location">
    <subcellularLocation>
        <location evidence="1">Membrane</location>
        <topology evidence="1">Single-pass type I membrane protein</topology>
    </subcellularLocation>
</comment>
<keyword evidence="9" id="KW-0067">ATP-binding</keyword>
<keyword evidence="11" id="KW-0472">Membrane</keyword>
<protein>
    <recommendedName>
        <fullName evidence="2">receptor protein-tyrosine kinase</fullName>
        <ecNumber evidence="2">2.7.10.1</ecNumber>
    </recommendedName>
</protein>
<evidence type="ECO:0000256" key="7">
    <source>
        <dbReference type="ARBA" id="ARBA00022741"/>
    </source>
</evidence>
<organism evidence="16 17">
    <name type="scientific">Ancylostoma duodenale</name>
    <dbReference type="NCBI Taxonomy" id="51022"/>
    <lineage>
        <taxon>Eukaryota</taxon>
        <taxon>Metazoa</taxon>
        <taxon>Ecdysozoa</taxon>
        <taxon>Nematoda</taxon>
        <taxon>Chromadorea</taxon>
        <taxon>Rhabditida</taxon>
        <taxon>Rhabditina</taxon>
        <taxon>Rhabditomorpha</taxon>
        <taxon>Strongyloidea</taxon>
        <taxon>Ancylostomatidae</taxon>
        <taxon>Ancylostomatinae</taxon>
        <taxon>Ancylostoma</taxon>
    </lineage>
</organism>
<evidence type="ECO:0000256" key="1">
    <source>
        <dbReference type="ARBA" id="ARBA00004479"/>
    </source>
</evidence>
<dbReference type="GO" id="GO:0005524">
    <property type="term" value="F:ATP binding"/>
    <property type="evidence" value="ECO:0007669"/>
    <property type="project" value="UniProtKB-KW"/>
</dbReference>
<keyword evidence="5" id="KW-0732">Signal</keyword>
<evidence type="ECO:0000313" key="16">
    <source>
        <dbReference type="EMBL" id="KIH68289.1"/>
    </source>
</evidence>
<sequence length="202" mass="23254">MVANSTYKLTLVSSTLTIRPDFGLARDVYNTEYYRVNGEDFLPLRWLAPECIMEGVFSSKSDVWAFGILMYEIVGLGQKPYPSMENSQVLTHVRNGGTPAKPAYCPDQLYKIMQLCWAYDKEQRPTFADILSMFEKLRDKIEFQDDKPYPPCGGHYNVAFDLSQDSTSSEKMESERGIQNQGFFEPERLSEQNRFGLLEKHD</sequence>
<keyword evidence="10" id="KW-1133">Transmembrane helix</keyword>
<dbReference type="InterPro" id="IPR002011">
    <property type="entry name" value="Tyr_kinase_rcpt_2_CS"/>
</dbReference>
<keyword evidence="17" id="KW-1185">Reference proteome</keyword>
<dbReference type="PANTHER" id="PTHR24416:SF525">
    <property type="entry name" value="INSULIN-LIKE RECEPTOR"/>
    <property type="match status" value="1"/>
</dbReference>
<evidence type="ECO:0000256" key="8">
    <source>
        <dbReference type="ARBA" id="ARBA00022777"/>
    </source>
</evidence>
<keyword evidence="7" id="KW-0547">Nucleotide-binding</keyword>
<dbReference type="Proteomes" id="UP000054047">
    <property type="component" value="Unassembled WGS sequence"/>
</dbReference>
<evidence type="ECO:0000256" key="11">
    <source>
        <dbReference type="ARBA" id="ARBA00023136"/>
    </source>
</evidence>
<dbReference type="InterPro" id="IPR001245">
    <property type="entry name" value="Ser-Thr/Tyr_kinase_cat_dom"/>
</dbReference>
<feature type="region of interest" description="Disordered" evidence="14">
    <location>
        <begin position="164"/>
        <end position="202"/>
    </location>
</feature>
<dbReference type="PROSITE" id="PS50011">
    <property type="entry name" value="PROTEIN_KINASE_DOM"/>
    <property type="match status" value="1"/>
</dbReference>
<dbReference type="GO" id="GO:0005886">
    <property type="term" value="C:plasma membrane"/>
    <property type="evidence" value="ECO:0007669"/>
    <property type="project" value="TreeGrafter"/>
</dbReference>
<evidence type="ECO:0000259" key="15">
    <source>
        <dbReference type="PROSITE" id="PS50011"/>
    </source>
</evidence>
<evidence type="ECO:0000256" key="12">
    <source>
        <dbReference type="ARBA" id="ARBA00023137"/>
    </source>
</evidence>
<dbReference type="PROSITE" id="PS00239">
    <property type="entry name" value="RECEPTOR_TYR_KIN_II"/>
    <property type="match status" value="1"/>
</dbReference>
<feature type="compositionally biased region" description="Basic and acidic residues" evidence="14">
    <location>
        <begin position="185"/>
        <end position="202"/>
    </location>
</feature>
<proteinExistence type="predicted"/>
<evidence type="ECO:0000256" key="3">
    <source>
        <dbReference type="ARBA" id="ARBA00022679"/>
    </source>
</evidence>
<evidence type="ECO:0000256" key="4">
    <source>
        <dbReference type="ARBA" id="ARBA00022692"/>
    </source>
</evidence>
<evidence type="ECO:0000256" key="2">
    <source>
        <dbReference type="ARBA" id="ARBA00011902"/>
    </source>
</evidence>
<keyword evidence="4" id="KW-0812">Transmembrane</keyword>
<dbReference type="GO" id="GO:0043235">
    <property type="term" value="C:receptor complex"/>
    <property type="evidence" value="ECO:0007669"/>
    <property type="project" value="TreeGrafter"/>
</dbReference>
<dbReference type="SMART" id="SM00219">
    <property type="entry name" value="TyrKc"/>
    <property type="match status" value="1"/>
</dbReference>
<gene>
    <name evidence="16" type="ORF">ANCDUO_01373</name>
</gene>
<keyword evidence="12" id="KW-0829">Tyrosine-protein kinase</keyword>
<reference evidence="16 17" key="1">
    <citation type="submission" date="2013-12" db="EMBL/GenBank/DDBJ databases">
        <title>Draft genome of the parsitic nematode Ancylostoma duodenale.</title>
        <authorList>
            <person name="Mitreva M."/>
        </authorList>
    </citation>
    <scope>NUCLEOTIDE SEQUENCE [LARGE SCALE GENOMIC DNA]</scope>
    <source>
        <strain evidence="16 17">Zhejiang</strain>
    </source>
</reference>
<accession>A0A0C2H9I2</accession>
<evidence type="ECO:0000256" key="6">
    <source>
        <dbReference type="ARBA" id="ARBA00022737"/>
    </source>
</evidence>
<dbReference type="PRINTS" id="PR00109">
    <property type="entry name" value="TYRKINASE"/>
</dbReference>
<dbReference type="EMBL" id="KN726418">
    <property type="protein sequence ID" value="KIH68289.1"/>
    <property type="molecule type" value="Genomic_DNA"/>
</dbReference>
<comment type="catalytic activity">
    <reaction evidence="13">
        <text>L-tyrosyl-[protein] + ATP = O-phospho-L-tyrosyl-[protein] + ADP + H(+)</text>
        <dbReference type="Rhea" id="RHEA:10596"/>
        <dbReference type="Rhea" id="RHEA-COMP:10136"/>
        <dbReference type="Rhea" id="RHEA-COMP:20101"/>
        <dbReference type="ChEBI" id="CHEBI:15378"/>
        <dbReference type="ChEBI" id="CHEBI:30616"/>
        <dbReference type="ChEBI" id="CHEBI:46858"/>
        <dbReference type="ChEBI" id="CHEBI:61978"/>
        <dbReference type="ChEBI" id="CHEBI:456216"/>
        <dbReference type="EC" id="2.7.10.1"/>
    </reaction>
</comment>
<dbReference type="InterPro" id="IPR020635">
    <property type="entry name" value="Tyr_kinase_cat_dom"/>
</dbReference>
<dbReference type="FunFam" id="1.10.510.10:FF:001927">
    <property type="entry name" value="Receptor protein-tyrosine kinase"/>
    <property type="match status" value="1"/>
</dbReference>
<evidence type="ECO:0000256" key="10">
    <source>
        <dbReference type="ARBA" id="ARBA00022989"/>
    </source>
</evidence>
<evidence type="ECO:0000256" key="5">
    <source>
        <dbReference type="ARBA" id="ARBA00022729"/>
    </source>
</evidence>
<keyword evidence="6" id="KW-0677">Repeat</keyword>
<dbReference type="GO" id="GO:0004714">
    <property type="term" value="F:transmembrane receptor protein tyrosine kinase activity"/>
    <property type="evidence" value="ECO:0007669"/>
    <property type="project" value="UniProtKB-EC"/>
</dbReference>
<dbReference type="InterPro" id="IPR000719">
    <property type="entry name" value="Prot_kinase_dom"/>
</dbReference>
<evidence type="ECO:0000256" key="13">
    <source>
        <dbReference type="ARBA" id="ARBA00051243"/>
    </source>
</evidence>
<evidence type="ECO:0000313" key="17">
    <source>
        <dbReference type="Proteomes" id="UP000054047"/>
    </source>
</evidence>
<dbReference type="InterPro" id="IPR050122">
    <property type="entry name" value="RTK"/>
</dbReference>
<dbReference type="AlphaFoldDB" id="A0A0C2H9I2"/>
<name>A0A0C2H9I2_9BILA</name>
<dbReference type="Pfam" id="PF07714">
    <property type="entry name" value="PK_Tyr_Ser-Thr"/>
    <property type="match status" value="1"/>
</dbReference>
<keyword evidence="3" id="KW-0808">Transferase</keyword>